<dbReference type="InterPro" id="IPR016181">
    <property type="entry name" value="Acyl_CoA_acyltransferase"/>
</dbReference>
<comment type="function">
    <text evidence="5 6">Acetylates the N-terminal alanine of ribosomal protein bS18.</text>
</comment>
<keyword evidence="2 5" id="KW-0963">Cytoplasm</keyword>
<evidence type="ECO:0000256" key="3">
    <source>
        <dbReference type="ARBA" id="ARBA00022679"/>
    </source>
</evidence>
<feature type="domain" description="N-acetyltransferase" evidence="7">
    <location>
        <begin position="6"/>
        <end position="152"/>
    </location>
</feature>
<comment type="subcellular location">
    <subcellularLocation>
        <location evidence="5 6">Cytoplasm</location>
    </subcellularLocation>
</comment>
<keyword evidence="4 5" id="KW-0012">Acyltransferase</keyword>
<evidence type="ECO:0000313" key="8">
    <source>
        <dbReference type="EMBL" id="MBB4010742.1"/>
    </source>
</evidence>
<dbReference type="Gene3D" id="3.40.630.30">
    <property type="match status" value="1"/>
</dbReference>
<dbReference type="NCBIfam" id="TIGR01575">
    <property type="entry name" value="rimI"/>
    <property type="match status" value="1"/>
</dbReference>
<keyword evidence="3 5" id="KW-0808">Transferase</keyword>
<dbReference type="PANTHER" id="PTHR43420">
    <property type="entry name" value="ACETYLTRANSFERASE"/>
    <property type="match status" value="1"/>
</dbReference>
<dbReference type="PANTHER" id="PTHR43420:SF44">
    <property type="entry name" value="ACETYLTRANSFERASE YPEA"/>
    <property type="match status" value="1"/>
</dbReference>
<dbReference type="InterPro" id="IPR043690">
    <property type="entry name" value="RimI"/>
</dbReference>
<dbReference type="HAMAP" id="MF_02210">
    <property type="entry name" value="RimI"/>
    <property type="match status" value="1"/>
</dbReference>
<comment type="caution">
    <text evidence="8">The sequence shown here is derived from an EMBL/GenBank/DDBJ whole genome shotgun (WGS) entry which is preliminary data.</text>
</comment>
<sequence length="154" mass="17252">MTECRGLLRPMRPSDLDWVAEQEALAHVSPWSIGHFRDSIQAGYSCWVFVDSDTAIGYAVLMTVLDEAHLLNITVVGASRRQGWGARLLEAIASAAYDNGARQMFLEVRPSNLPARGLYEKHGFRIIGRRPGYYPGVDGQREDAIVMHRELAHE</sequence>
<dbReference type="CDD" id="cd04301">
    <property type="entry name" value="NAT_SF"/>
    <property type="match status" value="1"/>
</dbReference>
<dbReference type="InterPro" id="IPR006464">
    <property type="entry name" value="AcTrfase_RimI/Ard1"/>
</dbReference>
<dbReference type="Proteomes" id="UP000561045">
    <property type="component" value="Unassembled WGS sequence"/>
</dbReference>
<organism evidence="8 9">
    <name type="scientific">Niveibacterium umoris</name>
    <dbReference type="NCBI Taxonomy" id="1193620"/>
    <lineage>
        <taxon>Bacteria</taxon>
        <taxon>Pseudomonadati</taxon>
        <taxon>Pseudomonadota</taxon>
        <taxon>Betaproteobacteria</taxon>
        <taxon>Rhodocyclales</taxon>
        <taxon>Rhodocyclaceae</taxon>
        <taxon>Niveibacterium</taxon>
    </lineage>
</organism>
<keyword evidence="9" id="KW-1185">Reference proteome</keyword>
<dbReference type="EMBL" id="JACIET010000001">
    <property type="protein sequence ID" value="MBB4010742.1"/>
    <property type="molecule type" value="Genomic_DNA"/>
</dbReference>
<feature type="active site" description="Proton acceptor" evidence="5">
    <location>
        <position position="107"/>
    </location>
</feature>
<evidence type="ECO:0000256" key="1">
    <source>
        <dbReference type="ARBA" id="ARBA00005395"/>
    </source>
</evidence>
<name>A0A840BGL8_9RHOO</name>
<comment type="similarity">
    <text evidence="1 5 6">Belongs to the acetyltransferase family. RimI subfamily.</text>
</comment>
<dbReference type="InterPro" id="IPR050680">
    <property type="entry name" value="YpeA/RimI_acetyltransf"/>
</dbReference>
<gene>
    <name evidence="5" type="primary">rimI</name>
    <name evidence="8" type="ORF">GGR36_000050</name>
</gene>
<evidence type="ECO:0000256" key="6">
    <source>
        <dbReference type="RuleBase" id="RU363094"/>
    </source>
</evidence>
<comment type="catalytic activity">
    <reaction evidence="5 6">
        <text>N-terminal L-alanyl-[ribosomal protein bS18] + acetyl-CoA = N-terminal N(alpha)-acetyl-L-alanyl-[ribosomal protein bS18] + CoA + H(+)</text>
        <dbReference type="Rhea" id="RHEA:43756"/>
        <dbReference type="Rhea" id="RHEA-COMP:10676"/>
        <dbReference type="Rhea" id="RHEA-COMP:10677"/>
        <dbReference type="ChEBI" id="CHEBI:15378"/>
        <dbReference type="ChEBI" id="CHEBI:57287"/>
        <dbReference type="ChEBI" id="CHEBI:57288"/>
        <dbReference type="ChEBI" id="CHEBI:64718"/>
        <dbReference type="ChEBI" id="CHEBI:83683"/>
        <dbReference type="EC" id="2.3.1.266"/>
    </reaction>
</comment>
<protein>
    <recommendedName>
        <fullName evidence="5 6">[Ribosomal protein bS18]-alanine N-acetyltransferase</fullName>
        <ecNumber evidence="5 6">2.3.1.266</ecNumber>
    </recommendedName>
</protein>
<evidence type="ECO:0000256" key="4">
    <source>
        <dbReference type="ARBA" id="ARBA00023315"/>
    </source>
</evidence>
<reference evidence="8 9" key="1">
    <citation type="submission" date="2020-08" db="EMBL/GenBank/DDBJ databases">
        <title>Genomic Encyclopedia of Type Strains, Phase IV (KMG-IV): sequencing the most valuable type-strain genomes for metagenomic binning, comparative biology and taxonomic classification.</title>
        <authorList>
            <person name="Goeker M."/>
        </authorList>
    </citation>
    <scope>NUCLEOTIDE SEQUENCE [LARGE SCALE GENOMIC DNA]</scope>
    <source>
        <strain evidence="8 9">DSM 106739</strain>
    </source>
</reference>
<dbReference type="GO" id="GO:0008999">
    <property type="term" value="F:protein-N-terminal-alanine acetyltransferase activity"/>
    <property type="evidence" value="ECO:0007669"/>
    <property type="project" value="UniProtKB-UniRule"/>
</dbReference>
<accession>A0A840BGL8</accession>
<dbReference type="GO" id="GO:0005737">
    <property type="term" value="C:cytoplasm"/>
    <property type="evidence" value="ECO:0007669"/>
    <property type="project" value="UniProtKB-SubCell"/>
</dbReference>
<dbReference type="EC" id="2.3.1.266" evidence="5 6"/>
<feature type="active site" description="Proton donor" evidence="5">
    <location>
        <position position="119"/>
    </location>
</feature>
<dbReference type="RefSeq" id="WP_183630646.1">
    <property type="nucleotide sequence ID" value="NZ_BAABLE010000011.1"/>
</dbReference>
<dbReference type="InterPro" id="IPR000182">
    <property type="entry name" value="GNAT_dom"/>
</dbReference>
<dbReference type="SUPFAM" id="SSF55729">
    <property type="entry name" value="Acyl-CoA N-acyltransferases (Nat)"/>
    <property type="match status" value="1"/>
</dbReference>
<dbReference type="Pfam" id="PF00583">
    <property type="entry name" value="Acetyltransf_1"/>
    <property type="match status" value="1"/>
</dbReference>
<proteinExistence type="inferred from homology"/>
<dbReference type="AlphaFoldDB" id="A0A840BGL8"/>
<evidence type="ECO:0000256" key="2">
    <source>
        <dbReference type="ARBA" id="ARBA00022490"/>
    </source>
</evidence>
<evidence type="ECO:0000259" key="7">
    <source>
        <dbReference type="PROSITE" id="PS51186"/>
    </source>
</evidence>
<evidence type="ECO:0000256" key="5">
    <source>
        <dbReference type="HAMAP-Rule" id="MF_02210"/>
    </source>
</evidence>
<evidence type="ECO:0000313" key="9">
    <source>
        <dbReference type="Proteomes" id="UP000561045"/>
    </source>
</evidence>
<comment type="caution">
    <text evidence="5">Lacks conserved residue(s) required for the propagation of feature annotation.</text>
</comment>
<dbReference type="PROSITE" id="PS51186">
    <property type="entry name" value="GNAT"/>
    <property type="match status" value="1"/>
</dbReference>
<feature type="binding site" evidence="5">
    <location>
        <position position="112"/>
    </location>
    <ligand>
        <name>acetyl-CoA</name>
        <dbReference type="ChEBI" id="CHEBI:57288"/>
    </ligand>
</feature>